<dbReference type="STRING" id="1963.AQJ27_15330"/>
<dbReference type="InterPro" id="IPR019734">
    <property type="entry name" value="TPR_rpt"/>
</dbReference>
<evidence type="ECO:0000313" key="2">
    <source>
        <dbReference type="EMBL" id="GAX50968.1"/>
    </source>
</evidence>
<dbReference type="Gene3D" id="1.25.40.10">
    <property type="entry name" value="Tetratricopeptide repeat domain"/>
    <property type="match status" value="2"/>
</dbReference>
<dbReference type="PRINTS" id="PR00364">
    <property type="entry name" value="DISEASERSIST"/>
</dbReference>
<evidence type="ECO:0000313" key="3">
    <source>
        <dbReference type="Proteomes" id="UP000217446"/>
    </source>
</evidence>
<dbReference type="NCBIfam" id="NF040586">
    <property type="entry name" value="FxSxx_TPR"/>
    <property type="match status" value="1"/>
</dbReference>
<keyword evidence="2" id="KW-0547">Nucleotide-binding</keyword>
<dbReference type="EMBL" id="BDQI01000004">
    <property type="protein sequence ID" value="GAX50968.1"/>
    <property type="molecule type" value="Genomic_DNA"/>
</dbReference>
<keyword evidence="1" id="KW-0812">Transmembrane</keyword>
<dbReference type="SMART" id="SM00028">
    <property type="entry name" value="TPR"/>
    <property type="match status" value="5"/>
</dbReference>
<reference evidence="3" key="1">
    <citation type="submission" date="2017-05" db="EMBL/GenBank/DDBJ databases">
        <title>Streptomyces olivochromogenes NBRC 3561 whole genome shotgun sequence.</title>
        <authorList>
            <person name="Dohra H."/>
            <person name="Kodani S."/>
        </authorList>
    </citation>
    <scope>NUCLEOTIDE SEQUENCE [LARGE SCALE GENOMIC DNA]</scope>
    <source>
        <strain evidence="3">NBRC 3561</strain>
    </source>
</reference>
<keyword evidence="2" id="KW-0067">ATP-binding</keyword>
<dbReference type="SUPFAM" id="SSF48452">
    <property type="entry name" value="TPR-like"/>
    <property type="match status" value="3"/>
</dbReference>
<dbReference type="Pfam" id="PF13374">
    <property type="entry name" value="TPR_10"/>
    <property type="match status" value="4"/>
</dbReference>
<dbReference type="InterPro" id="IPR011990">
    <property type="entry name" value="TPR-like_helical_dom_sf"/>
</dbReference>
<dbReference type="AlphaFoldDB" id="A0A250V9X1"/>
<protein>
    <submittedName>
        <fullName evidence="2">ATP-binding protein</fullName>
    </submittedName>
</protein>
<dbReference type="GO" id="GO:0005524">
    <property type="term" value="F:ATP binding"/>
    <property type="evidence" value="ECO:0007669"/>
    <property type="project" value="UniProtKB-KW"/>
</dbReference>
<name>A0A250V9X1_STROL</name>
<comment type="caution">
    <text evidence="2">The sequence shown here is derived from an EMBL/GenBank/DDBJ whole genome shotgun (WGS) entry which is preliminary data.</text>
</comment>
<dbReference type="PANTHER" id="PTHR46082">
    <property type="entry name" value="ATP/GTP-BINDING PROTEIN-RELATED"/>
    <property type="match status" value="1"/>
</dbReference>
<dbReference type="SUPFAM" id="SSF52540">
    <property type="entry name" value="P-loop containing nucleoside triphosphate hydrolases"/>
    <property type="match status" value="1"/>
</dbReference>
<dbReference type="Proteomes" id="UP000217446">
    <property type="component" value="Unassembled WGS sequence"/>
</dbReference>
<keyword evidence="1" id="KW-1133">Transmembrane helix</keyword>
<dbReference type="InterPro" id="IPR027417">
    <property type="entry name" value="P-loop_NTPase"/>
</dbReference>
<dbReference type="Pfam" id="PF13424">
    <property type="entry name" value="TPR_12"/>
    <property type="match status" value="1"/>
</dbReference>
<feature type="transmembrane region" description="Helical" evidence="1">
    <location>
        <begin position="43"/>
        <end position="62"/>
    </location>
</feature>
<accession>A0A250V9X1</accession>
<dbReference type="PANTHER" id="PTHR46082:SF6">
    <property type="entry name" value="AAA+ ATPASE DOMAIN-CONTAINING PROTEIN-RELATED"/>
    <property type="match status" value="1"/>
</dbReference>
<dbReference type="Gene3D" id="3.40.50.300">
    <property type="entry name" value="P-loop containing nucleotide triphosphate hydrolases"/>
    <property type="match status" value="1"/>
</dbReference>
<dbReference type="InterPro" id="IPR053137">
    <property type="entry name" value="NLR-like"/>
</dbReference>
<proteinExistence type="predicted"/>
<feature type="transmembrane region" description="Helical" evidence="1">
    <location>
        <begin position="12"/>
        <end position="31"/>
    </location>
</feature>
<gene>
    <name evidence="2" type="ORF">SO3561_02467</name>
</gene>
<keyword evidence="1" id="KW-0472">Membrane</keyword>
<organism evidence="2 3">
    <name type="scientific">Streptomyces olivochromogenes</name>
    <dbReference type="NCBI Taxonomy" id="1963"/>
    <lineage>
        <taxon>Bacteria</taxon>
        <taxon>Bacillati</taxon>
        <taxon>Actinomycetota</taxon>
        <taxon>Actinomycetes</taxon>
        <taxon>Kitasatosporales</taxon>
        <taxon>Streptomycetaceae</taxon>
        <taxon>Streptomyces</taxon>
    </lineage>
</organism>
<sequence length="828" mass="89615">MRQRRRAGLGSLAAGALAIVMVLLGPVTNYASEFAPAWARNPWVIWPVFAGMALLSVGLGLFSRRLDEPPPAQLPRVGPLASASLDSLRPPHVPVDRVHGRETELGRLTGMLHRPGGRFAVVCAAGGIGKTTVAATLCAQAEKAGHAVFWIRWRDPVALAEHLTQVALACGLPLGVLEQARAGHDNLPDVVWRQLSDVRKWLLVIDNADDTSRIGPEPEKVSDYRGWVRPHGGGLLLLTSRDTAPATWGPCAELVHLAPLTARAAGRVLRDAAPGAGMPEEAEALAARLGGLPLALHAAGAYLIRPTSRYRTFTAYQQALEEDLPSLLGAEDPNAADPEVARQVVRHTWELSLDQLAGEEHPLARPLLRLLALYADAPIPLSLITPDLLATATGQTVTQVKLDAALGGLHRYGLLGASDALESGEVPTVALHPLVREINALALTAESPDVSTWRRAVAHRLVAAVAEIRQAGRSGWPTARLLAPHLPFLLAPDGLLPFIDARNALNDLAYVLAGAGLHAERLTLHQIVLDAETRLLDPEHPDTLDSRTNLANALNDLGQHAQAADLHRQTLDIRQRVLGPEHPDTLASRTNLALALHGLGQHAQAADLHRQTLDARQRVLGPEHPDTLASRTNFACALRGLGQYARAADLQRQTLDARQRVLGPEHPHTLNSRTNLALALHGLGQHARAADLHRQTLDARQRVLGPEHPHTLNSRTNLALALHGLGQHAQAADLHRQTLDARQRVLGPENPHTLASRTNLANALHDLGDYAQAADLHRQTLDIRQRVLGPEHPHTLNSRTNLEAALAAMRRGNGRRMRWLSVMRRRAR</sequence>
<keyword evidence="3" id="KW-1185">Reference proteome</keyword>
<evidence type="ECO:0000256" key="1">
    <source>
        <dbReference type="SAM" id="Phobius"/>
    </source>
</evidence>